<protein>
    <submittedName>
        <fullName evidence="2">Uncharacterized protein</fullName>
    </submittedName>
</protein>
<dbReference type="AlphaFoldDB" id="A0A6A4I509"/>
<reference evidence="2" key="1">
    <citation type="journal article" date="2019" name="Environ. Microbiol.">
        <title>Fungal ecological strategies reflected in gene transcription - a case study of two litter decomposers.</title>
        <authorList>
            <person name="Barbi F."/>
            <person name="Kohler A."/>
            <person name="Barry K."/>
            <person name="Baskaran P."/>
            <person name="Daum C."/>
            <person name="Fauchery L."/>
            <person name="Ihrmark K."/>
            <person name="Kuo A."/>
            <person name="LaButti K."/>
            <person name="Lipzen A."/>
            <person name="Morin E."/>
            <person name="Grigoriev I.V."/>
            <person name="Henrissat B."/>
            <person name="Lindahl B."/>
            <person name="Martin F."/>
        </authorList>
    </citation>
    <scope>NUCLEOTIDE SEQUENCE</scope>
    <source>
        <strain evidence="2">JB14</strain>
    </source>
</reference>
<name>A0A6A4I509_9AGAR</name>
<gene>
    <name evidence="2" type="ORF">BT96DRAFT_989335</name>
</gene>
<dbReference type="Proteomes" id="UP000799118">
    <property type="component" value="Unassembled WGS sequence"/>
</dbReference>
<accession>A0A6A4I509</accession>
<sequence length="209" mass="23609">MAHEPKQSFPNTVVLHPNGRTSTHEQEDPRSAKIQVVILNYEQDHTSEKLRPTIEFTSAPMFEHIGLPTMEKSAQRYRQEWNAIKTLANKPQKPDSDLIDLLQYLPDLLDLTVNDSNLSPGRVHNHTHFVQTLHAFPSTTLSSALVTKLQSISLLFSGSTFDNKKFVDMVSSRWYPEAFAEGKEGSLDSHGETRRPVCVRLLCVSKAEV</sequence>
<organism evidence="2 3">
    <name type="scientific">Gymnopus androsaceus JB14</name>
    <dbReference type="NCBI Taxonomy" id="1447944"/>
    <lineage>
        <taxon>Eukaryota</taxon>
        <taxon>Fungi</taxon>
        <taxon>Dikarya</taxon>
        <taxon>Basidiomycota</taxon>
        <taxon>Agaricomycotina</taxon>
        <taxon>Agaricomycetes</taxon>
        <taxon>Agaricomycetidae</taxon>
        <taxon>Agaricales</taxon>
        <taxon>Marasmiineae</taxon>
        <taxon>Omphalotaceae</taxon>
        <taxon>Gymnopus</taxon>
    </lineage>
</organism>
<feature type="region of interest" description="Disordered" evidence="1">
    <location>
        <begin position="1"/>
        <end position="30"/>
    </location>
</feature>
<dbReference type="EMBL" id="ML769416">
    <property type="protein sequence ID" value="KAE9404518.1"/>
    <property type="molecule type" value="Genomic_DNA"/>
</dbReference>
<dbReference type="OrthoDB" id="10635826at2759"/>
<evidence type="ECO:0000313" key="3">
    <source>
        <dbReference type="Proteomes" id="UP000799118"/>
    </source>
</evidence>
<evidence type="ECO:0000313" key="2">
    <source>
        <dbReference type="EMBL" id="KAE9404518.1"/>
    </source>
</evidence>
<proteinExistence type="predicted"/>
<evidence type="ECO:0000256" key="1">
    <source>
        <dbReference type="SAM" id="MobiDB-lite"/>
    </source>
</evidence>
<keyword evidence="3" id="KW-1185">Reference proteome</keyword>